<dbReference type="RefSeq" id="WP_032088293.1">
    <property type="nucleotide sequence ID" value="NZ_FMAU01000009.1"/>
</dbReference>
<sequence>MEQAEKRNTDSKQIVKKKDNLTAFSAFAGGALGWTANTSLSMLTDADMTPFYVVSISLGVMIGLLWDISNKMNRD</sequence>
<evidence type="ECO:0000313" key="2">
    <source>
        <dbReference type="EMBL" id="SCC34811.1"/>
    </source>
</evidence>
<keyword evidence="3" id="KW-1185">Reference proteome</keyword>
<dbReference type="EMBL" id="FMAU01000009">
    <property type="protein sequence ID" value="SCC34811.1"/>
    <property type="molecule type" value="Genomic_DNA"/>
</dbReference>
<gene>
    <name evidence="2" type="ORF">GA0061094_4175</name>
</gene>
<dbReference type="OrthoDB" id="2721355at2"/>
<dbReference type="AlphaFoldDB" id="A0A0V8H7E5"/>
<name>A0A0V8H7E5_9BACI</name>
<protein>
    <submittedName>
        <fullName evidence="2">Uncharacterized protein</fullName>
    </submittedName>
</protein>
<keyword evidence="1" id="KW-0812">Transmembrane</keyword>
<organism evidence="2 3">
    <name type="scientific">[Bacillus] enclensis</name>
    <dbReference type="NCBI Taxonomy" id="1402860"/>
    <lineage>
        <taxon>Bacteria</taxon>
        <taxon>Bacillati</taxon>
        <taxon>Bacillota</taxon>
        <taxon>Bacilli</taxon>
        <taxon>Bacillales</taxon>
        <taxon>Bacillaceae</taxon>
        <taxon>Rossellomorea</taxon>
    </lineage>
</organism>
<accession>A0A0V8H7E5</accession>
<evidence type="ECO:0000256" key="1">
    <source>
        <dbReference type="SAM" id="Phobius"/>
    </source>
</evidence>
<dbReference type="Proteomes" id="UP000181997">
    <property type="component" value="Unassembled WGS sequence"/>
</dbReference>
<evidence type="ECO:0000313" key="3">
    <source>
        <dbReference type="Proteomes" id="UP000181997"/>
    </source>
</evidence>
<feature type="transmembrane region" description="Helical" evidence="1">
    <location>
        <begin position="49"/>
        <end position="68"/>
    </location>
</feature>
<proteinExistence type="predicted"/>
<keyword evidence="1" id="KW-0472">Membrane</keyword>
<keyword evidence="1" id="KW-1133">Transmembrane helix</keyword>
<feature type="transmembrane region" description="Helical" evidence="1">
    <location>
        <begin position="21"/>
        <end position="43"/>
    </location>
</feature>
<reference evidence="3" key="1">
    <citation type="submission" date="2016-08" db="EMBL/GenBank/DDBJ databases">
        <authorList>
            <person name="Varghese N."/>
            <person name="Submissions Spin"/>
        </authorList>
    </citation>
    <scope>NUCLEOTIDE SEQUENCE [LARGE SCALE GENOMIC DNA]</scope>
    <source>
        <strain evidence="3">SGD-1123</strain>
    </source>
</reference>